<dbReference type="GO" id="GO:0016740">
    <property type="term" value="F:transferase activity"/>
    <property type="evidence" value="ECO:0007669"/>
    <property type="project" value="UniProtKB-KW"/>
</dbReference>
<dbReference type="InterPro" id="IPR050509">
    <property type="entry name" value="CoA-transferase_III"/>
</dbReference>
<dbReference type="InterPro" id="IPR003673">
    <property type="entry name" value="CoA-Trfase_fam_III"/>
</dbReference>
<dbReference type="RefSeq" id="WP_132003933.1">
    <property type="nucleotide sequence ID" value="NZ_JBHUNN010000002.1"/>
</dbReference>
<dbReference type="InterPro" id="IPR044855">
    <property type="entry name" value="CoA-Trfase_III_dom3_sf"/>
</dbReference>
<dbReference type="EMBL" id="SLWL01000003">
    <property type="protein sequence ID" value="TCO14554.1"/>
    <property type="molecule type" value="Genomic_DNA"/>
</dbReference>
<reference evidence="2 3" key="1">
    <citation type="submission" date="2019-03" db="EMBL/GenBank/DDBJ databases">
        <title>Genomic Encyclopedia of Type Strains, Phase IV (KMG-IV): sequencing the most valuable type-strain genomes for metagenomic binning, comparative biology and taxonomic classification.</title>
        <authorList>
            <person name="Goeker M."/>
        </authorList>
    </citation>
    <scope>NUCLEOTIDE SEQUENCE [LARGE SCALE GENOMIC DNA]</scope>
    <source>
        <strain evidence="2 3">DSM 22958</strain>
    </source>
</reference>
<evidence type="ECO:0000313" key="3">
    <source>
        <dbReference type="Proteomes" id="UP000294881"/>
    </source>
</evidence>
<gene>
    <name evidence="2" type="ORF">EV666_10361</name>
</gene>
<dbReference type="PANTHER" id="PTHR48228">
    <property type="entry name" value="SUCCINYL-COA--D-CITRAMALATE COA-TRANSFERASE"/>
    <property type="match status" value="1"/>
</dbReference>
<dbReference type="Gene3D" id="3.30.1540.10">
    <property type="entry name" value="formyl-coa transferase, domain 3"/>
    <property type="match status" value="1"/>
</dbReference>
<accession>A0A4R2GWA6</accession>
<comment type="caution">
    <text evidence="2">The sequence shown here is derived from an EMBL/GenBank/DDBJ whole genome shotgun (WGS) entry which is preliminary data.</text>
</comment>
<dbReference type="PANTHER" id="PTHR48228:SF6">
    <property type="entry name" value="L-CARNITINE COA-TRANSFERASE"/>
    <property type="match status" value="1"/>
</dbReference>
<dbReference type="Proteomes" id="UP000294881">
    <property type="component" value="Unassembled WGS sequence"/>
</dbReference>
<dbReference type="Gene3D" id="3.40.50.10540">
    <property type="entry name" value="Crotonobetainyl-coa:carnitine coa-transferase, domain 1"/>
    <property type="match status" value="1"/>
</dbReference>
<dbReference type="OrthoDB" id="5720311at2"/>
<keyword evidence="1 2" id="KW-0808">Transferase</keyword>
<evidence type="ECO:0000313" key="2">
    <source>
        <dbReference type="EMBL" id="TCO14554.1"/>
    </source>
</evidence>
<evidence type="ECO:0000256" key="1">
    <source>
        <dbReference type="ARBA" id="ARBA00022679"/>
    </source>
</evidence>
<dbReference type="Pfam" id="PF02515">
    <property type="entry name" value="CoA_transf_3"/>
    <property type="match status" value="1"/>
</dbReference>
<dbReference type="InterPro" id="IPR023606">
    <property type="entry name" value="CoA-Trfase_III_dom_1_sf"/>
</dbReference>
<dbReference type="AlphaFoldDB" id="A0A4R2GWA6"/>
<dbReference type="SUPFAM" id="SSF89796">
    <property type="entry name" value="CoA-transferase family III (CaiB/BaiF)"/>
    <property type="match status" value="1"/>
</dbReference>
<sequence>MSQVLSGVRVLDFGRFIAGPYCAALLADFGADVIRIEKREGGEDRYIAPICESGAGGMFMQMNRNKRGMTLDPMSEDGAAIVRKLVASADIVVANLPPDTLRAMKLDYDSLTAVKPDIILVTASAFGAVGPYRDRVGFDSIGQAMSGAAYMTGQPGQPVRAVAPYVDFGTAFGMAFGALIALMDRARTGKGQIVEGALLRTAVNMMGSTLIEQAAIQINRTPTGNRGQTSAPSDILPTKDGHVLVAVTGQPIYKRWVKLMGDEDYWLNDPKFANDLARGDNAALISARLAAWLAERTTDEAIAALAQARIPAAPVLTPQEVLEDPHLRETGYLQPVDFPGMAQAALLPQPPMVLSRTPGEIRSRAPLNGEHTDQILRSIGVDEAEIARLREARAI</sequence>
<name>A0A4R2GWA6_9HYPH</name>
<proteinExistence type="predicted"/>
<protein>
    <submittedName>
        <fullName evidence="2">Crotonobetainyl-CoA:carnitine CoA-transferase CaiB-like acyl-CoA transferase</fullName>
    </submittedName>
</protein>
<organism evidence="2 3">
    <name type="scientific">Camelimonas lactis</name>
    <dbReference type="NCBI Taxonomy" id="659006"/>
    <lineage>
        <taxon>Bacteria</taxon>
        <taxon>Pseudomonadati</taxon>
        <taxon>Pseudomonadota</taxon>
        <taxon>Alphaproteobacteria</taxon>
        <taxon>Hyphomicrobiales</taxon>
        <taxon>Chelatococcaceae</taxon>
        <taxon>Camelimonas</taxon>
    </lineage>
</organism>
<keyword evidence="3" id="KW-1185">Reference proteome</keyword>